<reference evidence="3" key="2">
    <citation type="submission" date="2014-06" db="EMBL/GenBank/DDBJ databases">
        <title>The complete genome of Blastobotrys (Arxula) adeninivorans LS3 - a yeast of biotechnological interest.</title>
        <authorList>
            <person name="Kunze G."/>
            <person name="Gaillardin C."/>
            <person name="Czernicka M."/>
            <person name="Durrens P."/>
            <person name="Martin T."/>
            <person name="Boer E."/>
            <person name="Gabaldon T."/>
            <person name="Cruz J."/>
            <person name="Talla E."/>
            <person name="Marck C."/>
            <person name="Goffeau A."/>
            <person name="Barbe V."/>
            <person name="Baret P."/>
            <person name="Baronian K."/>
            <person name="Beier S."/>
            <person name="Bleykasten C."/>
            <person name="Bode R."/>
            <person name="Casaregola S."/>
            <person name="Despons L."/>
            <person name="Fairhead C."/>
            <person name="Giersberg M."/>
            <person name="Gierski P."/>
            <person name="Hahnel U."/>
            <person name="Hartmann A."/>
            <person name="Jankowska D."/>
            <person name="Jubin C."/>
            <person name="Jung P."/>
            <person name="Lafontaine I."/>
            <person name="Leh-Louis V."/>
            <person name="Lemaire M."/>
            <person name="Marcet-Houben M."/>
            <person name="Mascher M."/>
            <person name="Morel G."/>
            <person name="Richard G.-F."/>
            <person name="Riechen J."/>
            <person name="Sacerdot C."/>
            <person name="Sarkar A."/>
            <person name="Savel G."/>
            <person name="Schacherer J."/>
            <person name="Sherman D."/>
            <person name="Straub M.-L."/>
            <person name="Stein N."/>
            <person name="Thierry A."/>
            <person name="Trautwein-Schult A."/>
            <person name="Westhof E."/>
            <person name="Worch S."/>
            <person name="Dujon B."/>
            <person name="Souciet J.-L."/>
            <person name="Wincker P."/>
            <person name="Scholz U."/>
            <person name="Neuveglise N."/>
        </authorList>
    </citation>
    <scope>NUCLEOTIDE SEQUENCE</scope>
    <source>
        <strain evidence="3">LS3</strain>
    </source>
</reference>
<protein>
    <submittedName>
        <fullName evidence="3">ARAD1B07106p</fullName>
    </submittedName>
</protein>
<gene>
    <name evidence="3" type="ORF">GNLVRS02_ARAD1B07106g</name>
</gene>
<accession>A0A060TAK2</accession>
<organism evidence="3">
    <name type="scientific">Blastobotrys adeninivorans</name>
    <name type="common">Yeast</name>
    <name type="synonym">Arxula adeninivorans</name>
    <dbReference type="NCBI Taxonomy" id="409370"/>
    <lineage>
        <taxon>Eukaryota</taxon>
        <taxon>Fungi</taxon>
        <taxon>Dikarya</taxon>
        <taxon>Ascomycota</taxon>
        <taxon>Saccharomycotina</taxon>
        <taxon>Dipodascomycetes</taxon>
        <taxon>Dipodascales</taxon>
        <taxon>Trichomonascaceae</taxon>
        <taxon>Blastobotrys</taxon>
    </lineage>
</organism>
<dbReference type="Gene3D" id="3.40.50.1820">
    <property type="entry name" value="alpha/beta hydrolase"/>
    <property type="match status" value="1"/>
</dbReference>
<proteinExistence type="predicted"/>
<evidence type="ECO:0000256" key="1">
    <source>
        <dbReference type="ARBA" id="ARBA00022801"/>
    </source>
</evidence>
<dbReference type="InterPro" id="IPR013094">
    <property type="entry name" value="AB_hydrolase_3"/>
</dbReference>
<evidence type="ECO:0000259" key="2">
    <source>
        <dbReference type="Pfam" id="PF07859"/>
    </source>
</evidence>
<dbReference type="PANTHER" id="PTHR48081:SF8">
    <property type="entry name" value="ALPHA_BETA HYDROLASE FOLD-3 DOMAIN-CONTAINING PROTEIN-RELATED"/>
    <property type="match status" value="1"/>
</dbReference>
<evidence type="ECO:0000313" key="3">
    <source>
        <dbReference type="EMBL" id="CDP36181.1"/>
    </source>
</evidence>
<dbReference type="PhylomeDB" id="A0A060TAK2"/>
<sequence>MKFNNPLDPGLLAEYDPEFVEVYNRTGIHQPSVVDLPPQEIRRWRSENLTLLDHSTVESVTDYSYGESEEQKIRVIVPKAERPSSGWPVYVYYHGGGWLLGDISSENVLLGRLANLVQCVSISVNYRHAPESPFPAAADDAWAAFEYIQANGDKLGLDLSKVIVGGPSAGANLTEIVTQRLVAHNEKTSTPYNPLLHQVLIVPPADTFNRGKYPSYAKYANSATLGRKESAYFFQNYFRDDSVRPDIRASPLLNDDNVFAKLPPATVLIAGMDPLSDEGREYARKMERNGVKVDVTVFEGVPHGFMVYPIAKAQQFEQTAVNAIYTAIHGRPYPKSA</sequence>
<keyword evidence="1" id="KW-0378">Hydrolase</keyword>
<dbReference type="GO" id="GO:0016787">
    <property type="term" value="F:hydrolase activity"/>
    <property type="evidence" value="ECO:0007669"/>
    <property type="project" value="UniProtKB-KW"/>
</dbReference>
<dbReference type="InterPro" id="IPR029058">
    <property type="entry name" value="AB_hydrolase_fold"/>
</dbReference>
<dbReference type="InterPro" id="IPR050300">
    <property type="entry name" value="GDXG_lipolytic_enzyme"/>
</dbReference>
<name>A0A060TAK2_BLAAD</name>
<dbReference type="EMBL" id="HG937692">
    <property type="protein sequence ID" value="CDP36181.1"/>
    <property type="molecule type" value="Genomic_DNA"/>
</dbReference>
<feature type="domain" description="Alpha/beta hydrolase fold-3" evidence="2">
    <location>
        <begin position="91"/>
        <end position="306"/>
    </location>
</feature>
<dbReference type="PANTHER" id="PTHR48081">
    <property type="entry name" value="AB HYDROLASE SUPERFAMILY PROTEIN C4A8.06C"/>
    <property type="match status" value="1"/>
</dbReference>
<dbReference type="AlphaFoldDB" id="A0A060TAK2"/>
<reference evidence="3" key="1">
    <citation type="submission" date="2014-02" db="EMBL/GenBank/DDBJ databases">
        <authorList>
            <person name="Genoscope - CEA"/>
        </authorList>
    </citation>
    <scope>NUCLEOTIDE SEQUENCE</scope>
    <source>
        <strain evidence="3">LS3</strain>
    </source>
</reference>
<dbReference type="SUPFAM" id="SSF53474">
    <property type="entry name" value="alpha/beta-Hydrolases"/>
    <property type="match status" value="1"/>
</dbReference>
<dbReference type="Pfam" id="PF07859">
    <property type="entry name" value="Abhydrolase_3"/>
    <property type="match status" value="1"/>
</dbReference>